<reference evidence="1 2" key="1">
    <citation type="journal article" date="2015" name="Genome Biol. Evol.">
        <title>Comparative Genomics of a Bacterivorous Green Alga Reveals Evolutionary Causalities and Consequences of Phago-Mixotrophic Mode of Nutrition.</title>
        <authorList>
            <person name="Burns J.A."/>
            <person name="Paasch A."/>
            <person name="Narechania A."/>
            <person name="Kim E."/>
        </authorList>
    </citation>
    <scope>NUCLEOTIDE SEQUENCE [LARGE SCALE GENOMIC DNA]</scope>
    <source>
        <strain evidence="1 2">PLY_AMNH</strain>
    </source>
</reference>
<comment type="caution">
    <text evidence="1">The sequence shown here is derived from an EMBL/GenBank/DDBJ whole genome shotgun (WGS) entry which is preliminary data.</text>
</comment>
<proteinExistence type="predicted"/>
<gene>
    <name evidence="1" type="ORF">CYMTET_29338</name>
</gene>
<name>A0AAE0FMQ2_9CHLO</name>
<protein>
    <submittedName>
        <fullName evidence="1">Uncharacterized protein</fullName>
    </submittedName>
</protein>
<evidence type="ECO:0000313" key="1">
    <source>
        <dbReference type="EMBL" id="KAK3261771.1"/>
    </source>
</evidence>
<feature type="non-terminal residue" evidence="1">
    <location>
        <position position="1"/>
    </location>
</feature>
<keyword evidence="2" id="KW-1185">Reference proteome</keyword>
<accession>A0AAE0FMQ2</accession>
<evidence type="ECO:0000313" key="2">
    <source>
        <dbReference type="Proteomes" id="UP001190700"/>
    </source>
</evidence>
<dbReference type="EMBL" id="LGRX02016677">
    <property type="protein sequence ID" value="KAK3261771.1"/>
    <property type="molecule type" value="Genomic_DNA"/>
</dbReference>
<sequence>GDWEQMGDPVHICGGLSTENAETQLATEIKVRRHSDPEQTITLRLEQIGDRPLLLPCKVQLQDSAAVYDVMYTQPRADKYHELWHKLHLPPGQTAMLDVPHGAAKLRLKVMSSAVSEWHSLDGHSRSLVLYAGQAEGAMCSVQLTRKRGELSSALHSAVLRLTPHIMLANHTGMPLTVVPLRASAAEDCIQLPATGAGMVPWVWPAPAVPANQEGGARVKAGQLAEESSMLIEFMVQLSGGATSRVNFTCTSVVEEAHVDPRRLPDERRRSQRSLPHSGRLHISKRPVGAGGLELVFGWMSARREPLLVENWTTMPLRIRCVEIALADIASMLASTWEPLPPLSAVRVVAADLVEVTAAIMDDAAVDEEELLASLERGRRPSRGRIFSFADLGTAPRGLQLREWQAAVTVVQDGNSRIMALGCQDGQARLPRHRTAVASTDREFTLQTLVKGACLSVVDNKPEELLLLSVDGLRINYGSGCRVACGACQRHVDTPPDAGWPAESASATWIPLQMQGGLRSLPARADLCIRVLSIHAALWAALFARVGQSLQNSWRSMPYRHMLLIRQDVQGGVGEGGATWDSLAKGRDSVLGVRLDRLQLDDQRDFTLFPTILAHDHTKGAFFESLVVSSASRVEKEHIQPFMGAVMEGVRGGAGSTGVLHVRIHEAVAWRVWRLLQQLPWAAAAGGAEGAPAVLTVQKQDPLVTVRSLIIPQGSPAPDASETA</sequence>
<dbReference type="Proteomes" id="UP001190700">
    <property type="component" value="Unassembled WGS sequence"/>
</dbReference>
<dbReference type="AlphaFoldDB" id="A0AAE0FMQ2"/>
<organism evidence="1 2">
    <name type="scientific">Cymbomonas tetramitiformis</name>
    <dbReference type="NCBI Taxonomy" id="36881"/>
    <lineage>
        <taxon>Eukaryota</taxon>
        <taxon>Viridiplantae</taxon>
        <taxon>Chlorophyta</taxon>
        <taxon>Pyramimonadophyceae</taxon>
        <taxon>Pyramimonadales</taxon>
        <taxon>Pyramimonadaceae</taxon>
        <taxon>Cymbomonas</taxon>
    </lineage>
</organism>